<dbReference type="Proteomes" id="UP000800038">
    <property type="component" value="Unassembled WGS sequence"/>
</dbReference>
<dbReference type="AlphaFoldDB" id="A0A6A5SZQ3"/>
<gene>
    <name evidence="1" type="ORF">EJ02DRAFT_71836</name>
</gene>
<organism evidence="1 2">
    <name type="scientific">Clathrospora elynae</name>
    <dbReference type="NCBI Taxonomy" id="706981"/>
    <lineage>
        <taxon>Eukaryota</taxon>
        <taxon>Fungi</taxon>
        <taxon>Dikarya</taxon>
        <taxon>Ascomycota</taxon>
        <taxon>Pezizomycotina</taxon>
        <taxon>Dothideomycetes</taxon>
        <taxon>Pleosporomycetidae</taxon>
        <taxon>Pleosporales</taxon>
        <taxon>Diademaceae</taxon>
        <taxon>Clathrospora</taxon>
    </lineage>
</organism>
<dbReference type="OrthoDB" id="5229512at2759"/>
<proteinExistence type="predicted"/>
<accession>A0A6A5SZQ3</accession>
<name>A0A6A5SZQ3_9PLEO</name>
<evidence type="ECO:0000313" key="2">
    <source>
        <dbReference type="Proteomes" id="UP000800038"/>
    </source>
</evidence>
<sequence length="124" mass="14163">MAVEVVTEDPIVVEAFRGYVLTVELTCKDPQPLPEVEIYAGMWDSCAHVGVQENLRLSFTMAAILDTMRRTRYLPAFDDYFSEKTQGKLLMPFKTLLRGYKDVTITDHIDDDIGRGVRDDMARE</sequence>
<protein>
    <submittedName>
        <fullName evidence="1">Uncharacterized protein</fullName>
    </submittedName>
</protein>
<keyword evidence="2" id="KW-1185">Reference proteome</keyword>
<evidence type="ECO:0000313" key="1">
    <source>
        <dbReference type="EMBL" id="KAF1944899.1"/>
    </source>
</evidence>
<dbReference type="EMBL" id="ML976013">
    <property type="protein sequence ID" value="KAF1944899.1"/>
    <property type="molecule type" value="Genomic_DNA"/>
</dbReference>
<reference evidence="1" key="1">
    <citation type="journal article" date="2020" name="Stud. Mycol.">
        <title>101 Dothideomycetes genomes: a test case for predicting lifestyles and emergence of pathogens.</title>
        <authorList>
            <person name="Haridas S."/>
            <person name="Albert R."/>
            <person name="Binder M."/>
            <person name="Bloem J."/>
            <person name="Labutti K."/>
            <person name="Salamov A."/>
            <person name="Andreopoulos B."/>
            <person name="Baker S."/>
            <person name="Barry K."/>
            <person name="Bills G."/>
            <person name="Bluhm B."/>
            <person name="Cannon C."/>
            <person name="Castanera R."/>
            <person name="Culley D."/>
            <person name="Daum C."/>
            <person name="Ezra D."/>
            <person name="Gonzalez J."/>
            <person name="Henrissat B."/>
            <person name="Kuo A."/>
            <person name="Liang C."/>
            <person name="Lipzen A."/>
            <person name="Lutzoni F."/>
            <person name="Magnuson J."/>
            <person name="Mondo S."/>
            <person name="Nolan M."/>
            <person name="Ohm R."/>
            <person name="Pangilinan J."/>
            <person name="Park H.-J."/>
            <person name="Ramirez L."/>
            <person name="Alfaro M."/>
            <person name="Sun H."/>
            <person name="Tritt A."/>
            <person name="Yoshinaga Y."/>
            <person name="Zwiers L.-H."/>
            <person name="Turgeon B."/>
            <person name="Goodwin S."/>
            <person name="Spatafora J."/>
            <person name="Crous P."/>
            <person name="Grigoriev I."/>
        </authorList>
    </citation>
    <scope>NUCLEOTIDE SEQUENCE</scope>
    <source>
        <strain evidence="1">CBS 161.51</strain>
    </source>
</reference>